<proteinExistence type="predicted"/>
<dbReference type="PROSITE" id="PS00141">
    <property type="entry name" value="ASP_PROTEASE"/>
    <property type="match status" value="1"/>
</dbReference>
<comment type="caution">
    <text evidence="1">The sequence shown here is derived from an EMBL/GenBank/DDBJ whole genome shotgun (WGS) entry which is preliminary data.</text>
</comment>
<dbReference type="EMBL" id="CACRXK020017258">
    <property type="protein sequence ID" value="CAB4030948.1"/>
    <property type="molecule type" value="Genomic_DNA"/>
</dbReference>
<dbReference type="GO" id="GO:0006508">
    <property type="term" value="P:proteolysis"/>
    <property type="evidence" value="ECO:0007669"/>
    <property type="project" value="InterPro"/>
</dbReference>
<dbReference type="SUPFAM" id="SSF50630">
    <property type="entry name" value="Acid proteases"/>
    <property type="match status" value="1"/>
</dbReference>
<keyword evidence="2" id="KW-1185">Reference proteome</keyword>
<accession>A0A6S7JJ50</accession>
<dbReference type="Gene3D" id="2.40.70.10">
    <property type="entry name" value="Acid Proteases"/>
    <property type="match status" value="1"/>
</dbReference>
<gene>
    <name evidence="1" type="ORF">PACLA_8A067188</name>
</gene>
<sequence>MLPVITVKISGKNNRHKQGNILLDSGAQISLICTSTAKNLDLKGKDVSITIRKVGGEEEMLATKVYQVPITSLESGAKFTVKAVGIPHISDDISNINIGEMAKGIGIPEVKIYRECGPIDMLIGIDHAYMHTGDTKKVGNVVARHSPLGWIIFGAIPGLQQTTMLIDPAELDKERRNTQAAFSLSTVPTVIDPTKFSKWKRLLRVTAWILRYIRNLRLKTKPEDNVDPLTAVELEQAEELWIKTAQKELHERIEYYYYYY</sequence>
<name>A0A6S7JJ50_PARCT</name>
<dbReference type="PANTHER" id="PTHR47331">
    <property type="entry name" value="PHD-TYPE DOMAIN-CONTAINING PROTEIN"/>
    <property type="match status" value="1"/>
</dbReference>
<dbReference type="Proteomes" id="UP001152795">
    <property type="component" value="Unassembled WGS sequence"/>
</dbReference>
<organism evidence="1 2">
    <name type="scientific">Paramuricea clavata</name>
    <name type="common">Red gorgonian</name>
    <name type="synonym">Violescent sea-whip</name>
    <dbReference type="NCBI Taxonomy" id="317549"/>
    <lineage>
        <taxon>Eukaryota</taxon>
        <taxon>Metazoa</taxon>
        <taxon>Cnidaria</taxon>
        <taxon>Anthozoa</taxon>
        <taxon>Octocorallia</taxon>
        <taxon>Malacalcyonacea</taxon>
        <taxon>Plexauridae</taxon>
        <taxon>Paramuricea</taxon>
    </lineage>
</organism>
<dbReference type="GO" id="GO:0004190">
    <property type="term" value="F:aspartic-type endopeptidase activity"/>
    <property type="evidence" value="ECO:0007669"/>
    <property type="project" value="InterPro"/>
</dbReference>
<evidence type="ECO:0000313" key="2">
    <source>
        <dbReference type="Proteomes" id="UP001152795"/>
    </source>
</evidence>
<dbReference type="PANTHER" id="PTHR47331:SF5">
    <property type="entry name" value="RIBONUCLEASE H"/>
    <property type="match status" value="1"/>
</dbReference>
<evidence type="ECO:0000313" key="1">
    <source>
        <dbReference type="EMBL" id="CAB4030948.1"/>
    </source>
</evidence>
<dbReference type="Pfam" id="PF13650">
    <property type="entry name" value="Asp_protease_2"/>
    <property type="match status" value="1"/>
</dbReference>
<dbReference type="OrthoDB" id="10064859at2759"/>
<dbReference type="InterPro" id="IPR021109">
    <property type="entry name" value="Peptidase_aspartic_dom_sf"/>
</dbReference>
<protein>
    <submittedName>
        <fullName evidence="1">PREDICTED: uncharacterized protein LOC107334806</fullName>
    </submittedName>
</protein>
<reference evidence="1" key="1">
    <citation type="submission" date="2020-04" db="EMBL/GenBank/DDBJ databases">
        <authorList>
            <person name="Alioto T."/>
            <person name="Alioto T."/>
            <person name="Gomez Garrido J."/>
        </authorList>
    </citation>
    <scope>NUCLEOTIDE SEQUENCE</scope>
    <source>
        <strain evidence="1">A484AB</strain>
    </source>
</reference>
<dbReference type="InterPro" id="IPR001969">
    <property type="entry name" value="Aspartic_peptidase_AS"/>
</dbReference>
<dbReference type="AlphaFoldDB" id="A0A6S7JJ50"/>